<keyword evidence="1" id="KW-0472">Membrane</keyword>
<organism evidence="2 3">
    <name type="scientific">Anaerofustis stercorihominis</name>
    <dbReference type="NCBI Taxonomy" id="214853"/>
    <lineage>
        <taxon>Bacteria</taxon>
        <taxon>Bacillati</taxon>
        <taxon>Bacillota</taxon>
        <taxon>Clostridia</taxon>
        <taxon>Eubacteriales</taxon>
        <taxon>Eubacteriaceae</taxon>
        <taxon>Anaerofustis</taxon>
    </lineage>
</organism>
<gene>
    <name evidence="2" type="ORF">DW687_05625</name>
</gene>
<proteinExistence type="predicted"/>
<keyword evidence="1" id="KW-1133">Transmembrane helix</keyword>
<sequence length="271" mass="30024">MLRKLMKYEFKATKRIMLPAIIVLFLISIFNGVFFGVIEPHISKNNIFVNLFGGVGMTAYVLGIIGIFIISGLLALFRFYKSDLSNEGYLTHTLPVTISKEILSKIIIGTFWIVVTGIVVMFSIFVILMVSGALNITDIDWTSFKEVINAIFTEEGGLAFIAIIYVIIIIILGCSSKILNVYASMAIGFSAKKNKILCSFGAYMVLSLILTVITTVAGMVLSNPLKAMMSTLSNAAAFHLLFIGVILYILILNAAYFFITKYMMENRLNLE</sequence>
<feature type="transmembrane region" description="Helical" evidence="1">
    <location>
        <begin position="196"/>
        <end position="217"/>
    </location>
</feature>
<dbReference type="GeneID" id="97999772"/>
<keyword evidence="1" id="KW-0812">Transmembrane</keyword>
<feature type="transmembrane region" description="Helical" evidence="1">
    <location>
        <begin position="58"/>
        <end position="80"/>
    </location>
</feature>
<dbReference type="EMBL" id="QUSM01000003">
    <property type="protein sequence ID" value="RGD74246.1"/>
    <property type="molecule type" value="Genomic_DNA"/>
</dbReference>
<evidence type="ECO:0000313" key="3">
    <source>
        <dbReference type="Proteomes" id="UP000261212"/>
    </source>
</evidence>
<evidence type="ECO:0000313" key="2">
    <source>
        <dbReference type="EMBL" id="RGD74246.1"/>
    </source>
</evidence>
<dbReference type="Proteomes" id="UP000261212">
    <property type="component" value="Unassembled WGS sequence"/>
</dbReference>
<protein>
    <submittedName>
        <fullName evidence="2">Uncharacterized protein</fullName>
    </submittedName>
</protein>
<accession>A0A3E3DYT3</accession>
<reference evidence="2 3" key="1">
    <citation type="submission" date="2018-08" db="EMBL/GenBank/DDBJ databases">
        <title>A genome reference for cultivated species of the human gut microbiota.</title>
        <authorList>
            <person name="Zou Y."/>
            <person name="Xue W."/>
            <person name="Luo G."/>
        </authorList>
    </citation>
    <scope>NUCLEOTIDE SEQUENCE [LARGE SCALE GENOMIC DNA]</scope>
    <source>
        <strain evidence="2 3">AM25-6</strain>
    </source>
</reference>
<dbReference type="RefSeq" id="WP_007049340.1">
    <property type="nucleotide sequence ID" value="NZ_CABKNJ010000005.1"/>
</dbReference>
<feature type="transmembrane region" description="Helical" evidence="1">
    <location>
        <begin position="16"/>
        <end position="38"/>
    </location>
</feature>
<feature type="transmembrane region" description="Helical" evidence="1">
    <location>
        <begin position="237"/>
        <end position="259"/>
    </location>
</feature>
<feature type="transmembrane region" description="Helical" evidence="1">
    <location>
        <begin position="156"/>
        <end position="175"/>
    </location>
</feature>
<evidence type="ECO:0000256" key="1">
    <source>
        <dbReference type="SAM" id="Phobius"/>
    </source>
</evidence>
<comment type="caution">
    <text evidence="2">The sequence shown here is derived from an EMBL/GenBank/DDBJ whole genome shotgun (WGS) entry which is preliminary data.</text>
</comment>
<dbReference type="AlphaFoldDB" id="A0A3E3DYT3"/>
<feature type="transmembrane region" description="Helical" evidence="1">
    <location>
        <begin position="106"/>
        <end position="136"/>
    </location>
</feature>
<name>A0A3E3DYT3_9FIRM</name>